<organism evidence="1">
    <name type="scientific">Rhodanobacter sp. FW102-FHT14D07</name>
    <dbReference type="NCBI Taxonomy" id="3351462"/>
    <lineage>
        <taxon>Bacteria</taxon>
        <taxon>Pseudomonadati</taxon>
        <taxon>Pseudomonadota</taxon>
        <taxon>Gammaproteobacteria</taxon>
        <taxon>Lysobacterales</taxon>
        <taxon>Rhodanobacteraceae</taxon>
        <taxon>Rhodanobacter</taxon>
    </lineage>
</organism>
<reference evidence="1" key="1">
    <citation type="submission" date="2024-10" db="EMBL/GenBank/DDBJ databases">
        <authorList>
            <person name="Lesea H.P."/>
            <person name="Kuehl J.V."/>
            <person name="Chandonia J.-M."/>
        </authorList>
    </citation>
    <scope>NUCLEOTIDE SEQUENCE</scope>
    <source>
        <strain evidence="1">FW102-FHT14D07</strain>
    </source>
</reference>
<evidence type="ECO:0000313" key="1">
    <source>
        <dbReference type="EMBL" id="XIA20272.1"/>
    </source>
</evidence>
<protein>
    <submittedName>
        <fullName evidence="1">Uncharacterized protein</fullName>
    </submittedName>
</protein>
<proteinExistence type="predicted"/>
<accession>A0AB74UVJ1</accession>
<dbReference type="RefSeq" id="WP_395117821.1">
    <property type="nucleotide sequence ID" value="NZ_CP170721.1"/>
</dbReference>
<dbReference type="EMBL" id="CP170721">
    <property type="protein sequence ID" value="XIA20272.1"/>
    <property type="molecule type" value="Genomic_DNA"/>
</dbReference>
<sequence>MSATVASADTKTGVVDVTAEGMALKVHFPPSVAANLKTGDKITLHMGYSKP</sequence>
<name>A0AB74UVJ1_9GAMM</name>
<dbReference type="AlphaFoldDB" id="A0AB74UVJ1"/>
<gene>
    <name evidence="1" type="ORF">ACFYG5_09165</name>
</gene>